<keyword evidence="3" id="KW-1185">Reference proteome</keyword>
<feature type="domain" description="Thioredoxin" evidence="1">
    <location>
        <begin position="35"/>
        <end position="134"/>
    </location>
</feature>
<dbReference type="Pfam" id="PF00085">
    <property type="entry name" value="Thioredoxin"/>
    <property type="match status" value="1"/>
</dbReference>
<proteinExistence type="predicted"/>
<organism evidence="2 3">
    <name type="scientific">Paracoccus onubensis</name>
    <dbReference type="NCBI Taxonomy" id="1675788"/>
    <lineage>
        <taxon>Bacteria</taxon>
        <taxon>Pseudomonadati</taxon>
        <taxon>Pseudomonadota</taxon>
        <taxon>Alphaproteobacteria</taxon>
        <taxon>Rhodobacterales</taxon>
        <taxon>Paracoccaceae</taxon>
        <taxon>Paracoccus</taxon>
    </lineage>
</organism>
<accession>A0A418T4D3</accession>
<dbReference type="EMBL" id="QZCG01000002">
    <property type="protein sequence ID" value="RJE88069.1"/>
    <property type="molecule type" value="Genomic_DNA"/>
</dbReference>
<evidence type="ECO:0000259" key="1">
    <source>
        <dbReference type="Pfam" id="PF00085"/>
    </source>
</evidence>
<dbReference type="InterPro" id="IPR013766">
    <property type="entry name" value="Thioredoxin_domain"/>
</dbReference>
<evidence type="ECO:0000313" key="3">
    <source>
        <dbReference type="Proteomes" id="UP000284202"/>
    </source>
</evidence>
<comment type="caution">
    <text evidence="2">The sequence shown here is derived from an EMBL/GenBank/DDBJ whole genome shotgun (WGS) entry which is preliminary data.</text>
</comment>
<dbReference type="OrthoDB" id="7950124at2"/>
<reference evidence="3" key="1">
    <citation type="submission" date="2018-09" db="EMBL/GenBank/DDBJ databases">
        <title>Acidovorax cavernicola nov. sp. isolated from Gruta de las Maravillas (Aracena, Spain).</title>
        <authorList>
            <person name="Jurado V."/>
            <person name="Gutierrez-Patricio S."/>
            <person name="Gonzalez-Pimentel J.L."/>
            <person name="Miller A.Z."/>
            <person name="Laiz L."/>
            <person name="Saiz-Jimenez C."/>
        </authorList>
    </citation>
    <scope>NUCLEOTIDE SEQUENCE [LARGE SCALE GENOMIC DNA]</scope>
    <source>
        <strain evidence="3">1011MAR3C25</strain>
    </source>
</reference>
<evidence type="ECO:0000313" key="2">
    <source>
        <dbReference type="EMBL" id="RJE88069.1"/>
    </source>
</evidence>
<protein>
    <submittedName>
        <fullName evidence="2">Thioredoxin</fullName>
    </submittedName>
</protein>
<dbReference type="CDD" id="cd02947">
    <property type="entry name" value="TRX_family"/>
    <property type="match status" value="1"/>
</dbReference>
<dbReference type="RefSeq" id="WP_119746140.1">
    <property type="nucleotide sequence ID" value="NZ_QZCG01000002.1"/>
</dbReference>
<dbReference type="AlphaFoldDB" id="A0A418T4D3"/>
<dbReference type="Gene3D" id="3.40.30.10">
    <property type="entry name" value="Glutaredoxin"/>
    <property type="match status" value="1"/>
</dbReference>
<sequence length="140" mass="15785">MKRRNFLTVCTALTFALPHVTLANKTPENDFVIYDPKALEQALANGETVFLDFKASWCTTCAAQARVISALREEDPAYDKAMTFMLADWDMWKDKPIVSEMNIPRRSTLVVLRGEEELGRVVAETSKEKIQSLMDLGLKG</sequence>
<gene>
    <name evidence="2" type="ORF">D3P04_03910</name>
</gene>
<dbReference type="SUPFAM" id="SSF52833">
    <property type="entry name" value="Thioredoxin-like"/>
    <property type="match status" value="1"/>
</dbReference>
<name>A0A418T4D3_9RHOB</name>
<dbReference type="Proteomes" id="UP000284202">
    <property type="component" value="Unassembled WGS sequence"/>
</dbReference>
<dbReference type="InterPro" id="IPR036249">
    <property type="entry name" value="Thioredoxin-like_sf"/>
</dbReference>